<sequence length="57" mass="6246">MAERTEKGFLKQLKVFPSSKKGGKGKRSGRAENCFRKSIGLGLKTPKDAIEGMFSLT</sequence>
<evidence type="ECO:0000259" key="1">
    <source>
        <dbReference type="Pfam" id="PF16205"/>
    </source>
</evidence>
<keyword evidence="3" id="KW-1185">Reference proteome</keyword>
<proteinExistence type="predicted"/>
<organism evidence="2 3">
    <name type="scientific">Vigna unguiculata</name>
    <name type="common">Cowpea</name>
    <dbReference type="NCBI Taxonomy" id="3917"/>
    <lineage>
        <taxon>Eukaryota</taxon>
        <taxon>Viridiplantae</taxon>
        <taxon>Streptophyta</taxon>
        <taxon>Embryophyta</taxon>
        <taxon>Tracheophyta</taxon>
        <taxon>Spermatophyta</taxon>
        <taxon>Magnoliopsida</taxon>
        <taxon>eudicotyledons</taxon>
        <taxon>Gunneridae</taxon>
        <taxon>Pentapetalae</taxon>
        <taxon>rosids</taxon>
        <taxon>fabids</taxon>
        <taxon>Fabales</taxon>
        <taxon>Fabaceae</taxon>
        <taxon>Papilionoideae</taxon>
        <taxon>50 kb inversion clade</taxon>
        <taxon>NPAAA clade</taxon>
        <taxon>indigoferoid/millettioid clade</taxon>
        <taxon>Phaseoleae</taxon>
        <taxon>Vigna</taxon>
    </lineage>
</organism>
<keyword evidence="2" id="KW-0689">Ribosomal protein</keyword>
<dbReference type="Proteomes" id="UP000501690">
    <property type="component" value="Linkage Group LG11"/>
</dbReference>
<accession>A0A4D6NK97</accession>
<dbReference type="Gene3D" id="2.40.50.1000">
    <property type="match status" value="1"/>
</dbReference>
<name>A0A4D6NK97_VIGUN</name>
<feature type="domain" description="Small ribosomal subunit protein uS17 N-terminal" evidence="1">
    <location>
        <begin position="4"/>
        <end position="54"/>
    </location>
</feature>
<dbReference type="GO" id="GO:0005840">
    <property type="term" value="C:ribosome"/>
    <property type="evidence" value="ECO:0007669"/>
    <property type="project" value="UniProtKB-KW"/>
</dbReference>
<dbReference type="AlphaFoldDB" id="A0A4D6NK97"/>
<dbReference type="Pfam" id="PF16205">
    <property type="entry name" value="Ribosomal_S17_N"/>
    <property type="match status" value="1"/>
</dbReference>
<protein>
    <submittedName>
        <fullName evidence="2">Small subunit ribosomal protein S11e</fullName>
    </submittedName>
</protein>
<evidence type="ECO:0000313" key="2">
    <source>
        <dbReference type="EMBL" id="QCE13788.1"/>
    </source>
</evidence>
<keyword evidence="2" id="KW-0687">Ribonucleoprotein</keyword>
<gene>
    <name evidence="2" type="ORF">DEO72_LG11g786</name>
</gene>
<dbReference type="EMBL" id="CP039355">
    <property type="protein sequence ID" value="QCE13788.1"/>
    <property type="molecule type" value="Genomic_DNA"/>
</dbReference>
<evidence type="ECO:0000313" key="3">
    <source>
        <dbReference type="Proteomes" id="UP000501690"/>
    </source>
</evidence>
<reference evidence="2 3" key="1">
    <citation type="submission" date="2019-04" db="EMBL/GenBank/DDBJ databases">
        <title>An improved genome assembly and genetic linkage map for asparagus bean, Vigna unguiculata ssp. sesquipedialis.</title>
        <authorList>
            <person name="Xia Q."/>
            <person name="Zhang R."/>
            <person name="Dong Y."/>
        </authorList>
    </citation>
    <scope>NUCLEOTIDE SEQUENCE [LARGE SCALE GENOMIC DNA]</scope>
    <source>
        <tissue evidence="2">Leaf</tissue>
    </source>
</reference>
<dbReference type="InterPro" id="IPR032440">
    <property type="entry name" value="Ribosomal_uS17_N"/>
</dbReference>